<comment type="caution">
    <text evidence="6">The sequence shown here is derived from an EMBL/GenBank/DDBJ whole genome shotgun (WGS) entry which is preliminary data.</text>
</comment>
<dbReference type="GO" id="GO:0006631">
    <property type="term" value="P:fatty acid metabolic process"/>
    <property type="evidence" value="ECO:0007669"/>
    <property type="project" value="InterPro"/>
</dbReference>
<dbReference type="Gene3D" id="1.10.1040.50">
    <property type="match status" value="1"/>
</dbReference>
<evidence type="ECO:0000256" key="1">
    <source>
        <dbReference type="ARBA" id="ARBA00023002"/>
    </source>
</evidence>
<dbReference type="InterPro" id="IPR008927">
    <property type="entry name" value="6-PGluconate_DH-like_C_sf"/>
</dbReference>
<evidence type="ECO:0000256" key="2">
    <source>
        <dbReference type="ARBA" id="ARBA00023235"/>
    </source>
</evidence>
<gene>
    <name evidence="6" type="ORF">DC045_23405</name>
</gene>
<protein>
    <submittedName>
        <fullName evidence="6">3-hydroxyacyl-CoA dehydrogenase</fullName>
    </submittedName>
</protein>
<feature type="domain" description="3-hydroxyacyl-CoA dehydrogenase C-terminal" evidence="5">
    <location>
        <begin position="66"/>
        <end position="152"/>
    </location>
</feature>
<evidence type="ECO:0000313" key="7">
    <source>
        <dbReference type="Proteomes" id="UP000263489"/>
    </source>
</evidence>
<sequence>AGEDIPASWMDKLAEQGRLGQKTQAGVYKYEEGSRKPIPDPEVEQLIEQFRKEQGITPREITDQEILERCVYVMINEGAKILEEGIADRPLDIDIVWIYGYGFPAYRGGPMFWADQEGLDTILSAVKKYQDTVGGEQWEPAALLEKLVAEGRKFADL</sequence>
<dbReference type="Proteomes" id="UP000263489">
    <property type="component" value="Unassembled WGS sequence"/>
</dbReference>
<keyword evidence="4" id="KW-0511">Multifunctional enzyme</keyword>
<dbReference type="PANTHER" id="PTHR23309">
    <property type="entry name" value="3-HYDROXYACYL-COA DEHYROGENASE"/>
    <property type="match status" value="1"/>
</dbReference>
<dbReference type="EMBL" id="DNNA01000351">
    <property type="protein sequence ID" value="HBC37198.1"/>
    <property type="molecule type" value="Genomic_DNA"/>
</dbReference>
<dbReference type="GO" id="GO:0016829">
    <property type="term" value="F:lyase activity"/>
    <property type="evidence" value="ECO:0007669"/>
    <property type="project" value="UniProtKB-KW"/>
</dbReference>
<evidence type="ECO:0000256" key="4">
    <source>
        <dbReference type="ARBA" id="ARBA00023268"/>
    </source>
</evidence>
<evidence type="ECO:0000256" key="3">
    <source>
        <dbReference type="ARBA" id="ARBA00023239"/>
    </source>
</evidence>
<keyword evidence="1" id="KW-0560">Oxidoreductase</keyword>
<dbReference type="FunFam" id="1.10.1040.50:FF:000006">
    <property type="entry name" value="Peroxisomal bifunctional enzyme"/>
    <property type="match status" value="1"/>
</dbReference>
<dbReference type="Pfam" id="PF00725">
    <property type="entry name" value="3HCDH"/>
    <property type="match status" value="1"/>
</dbReference>
<dbReference type="InterPro" id="IPR006108">
    <property type="entry name" value="3HC_DH_C"/>
</dbReference>
<name>A0A352J0G5_9GAMM</name>
<proteinExistence type="predicted"/>
<evidence type="ECO:0000259" key="5">
    <source>
        <dbReference type="Pfam" id="PF00725"/>
    </source>
</evidence>
<feature type="non-terminal residue" evidence="6">
    <location>
        <position position="1"/>
    </location>
</feature>
<organism evidence="6 7">
    <name type="scientific">Marinobacter adhaerens</name>
    <dbReference type="NCBI Taxonomy" id="1033846"/>
    <lineage>
        <taxon>Bacteria</taxon>
        <taxon>Pseudomonadati</taxon>
        <taxon>Pseudomonadota</taxon>
        <taxon>Gammaproteobacteria</taxon>
        <taxon>Pseudomonadales</taxon>
        <taxon>Marinobacteraceae</taxon>
        <taxon>Marinobacter</taxon>
    </lineage>
</organism>
<accession>A0A352J0G5</accession>
<keyword evidence="2" id="KW-0413">Isomerase</keyword>
<dbReference type="GO" id="GO:0016616">
    <property type="term" value="F:oxidoreductase activity, acting on the CH-OH group of donors, NAD or NADP as acceptor"/>
    <property type="evidence" value="ECO:0007669"/>
    <property type="project" value="InterPro"/>
</dbReference>
<reference evidence="6 7" key="1">
    <citation type="journal article" date="2018" name="Nat. Biotechnol.">
        <title>A standardized bacterial taxonomy based on genome phylogeny substantially revises the tree of life.</title>
        <authorList>
            <person name="Parks D.H."/>
            <person name="Chuvochina M."/>
            <person name="Waite D.W."/>
            <person name="Rinke C."/>
            <person name="Skarshewski A."/>
            <person name="Chaumeil P.A."/>
            <person name="Hugenholtz P."/>
        </authorList>
    </citation>
    <scope>NUCLEOTIDE SEQUENCE [LARGE SCALE GENOMIC DNA]</scope>
    <source>
        <strain evidence="6">UBA9380</strain>
    </source>
</reference>
<dbReference type="SUPFAM" id="SSF48179">
    <property type="entry name" value="6-phosphogluconate dehydrogenase C-terminal domain-like"/>
    <property type="match status" value="1"/>
</dbReference>
<evidence type="ECO:0000313" key="6">
    <source>
        <dbReference type="EMBL" id="HBC37198.1"/>
    </source>
</evidence>
<keyword evidence="3" id="KW-0456">Lyase</keyword>
<dbReference type="AlphaFoldDB" id="A0A352J0G5"/>
<dbReference type="GO" id="GO:0016853">
    <property type="term" value="F:isomerase activity"/>
    <property type="evidence" value="ECO:0007669"/>
    <property type="project" value="UniProtKB-KW"/>
</dbReference>